<accession>A0ABQ4Z5G4</accession>
<protein>
    <submittedName>
        <fullName evidence="1">Uncharacterized protein</fullName>
    </submittedName>
</protein>
<reference evidence="1" key="1">
    <citation type="journal article" date="2022" name="Int. J. Mol. Sci.">
        <title>Draft Genome of Tanacetum Coccineum: Genomic Comparison of Closely Related Tanacetum-Family Plants.</title>
        <authorList>
            <person name="Yamashiro T."/>
            <person name="Shiraishi A."/>
            <person name="Nakayama K."/>
            <person name="Satake H."/>
        </authorList>
    </citation>
    <scope>NUCLEOTIDE SEQUENCE</scope>
</reference>
<gene>
    <name evidence="1" type="ORF">Tco_0751949</name>
</gene>
<reference evidence="1" key="2">
    <citation type="submission" date="2022-01" db="EMBL/GenBank/DDBJ databases">
        <authorList>
            <person name="Yamashiro T."/>
            <person name="Shiraishi A."/>
            <person name="Satake H."/>
            <person name="Nakayama K."/>
        </authorList>
    </citation>
    <scope>NUCLEOTIDE SEQUENCE</scope>
</reference>
<evidence type="ECO:0000313" key="1">
    <source>
        <dbReference type="EMBL" id="GJS85408.1"/>
    </source>
</evidence>
<comment type="caution">
    <text evidence="1">The sequence shown here is derived from an EMBL/GenBank/DDBJ whole genome shotgun (WGS) entry which is preliminary data.</text>
</comment>
<organism evidence="1 2">
    <name type="scientific">Tanacetum coccineum</name>
    <dbReference type="NCBI Taxonomy" id="301880"/>
    <lineage>
        <taxon>Eukaryota</taxon>
        <taxon>Viridiplantae</taxon>
        <taxon>Streptophyta</taxon>
        <taxon>Embryophyta</taxon>
        <taxon>Tracheophyta</taxon>
        <taxon>Spermatophyta</taxon>
        <taxon>Magnoliopsida</taxon>
        <taxon>eudicotyledons</taxon>
        <taxon>Gunneridae</taxon>
        <taxon>Pentapetalae</taxon>
        <taxon>asterids</taxon>
        <taxon>campanulids</taxon>
        <taxon>Asterales</taxon>
        <taxon>Asteraceae</taxon>
        <taxon>Asteroideae</taxon>
        <taxon>Anthemideae</taxon>
        <taxon>Anthemidinae</taxon>
        <taxon>Tanacetum</taxon>
    </lineage>
</organism>
<proteinExistence type="predicted"/>
<name>A0ABQ4Z5G4_9ASTR</name>
<dbReference type="Proteomes" id="UP001151760">
    <property type="component" value="Unassembled WGS sequence"/>
</dbReference>
<evidence type="ECO:0000313" key="2">
    <source>
        <dbReference type="Proteomes" id="UP001151760"/>
    </source>
</evidence>
<dbReference type="EMBL" id="BQNB010011047">
    <property type="protein sequence ID" value="GJS85408.1"/>
    <property type="molecule type" value="Genomic_DNA"/>
</dbReference>
<keyword evidence="2" id="KW-1185">Reference proteome</keyword>
<sequence>MFIRSVVFRRRVEDLQLGVESYQKKLNFTRPDTYISDVKRKTPYTAYSTPKCFIYQNKDKKNKLMRIDELHKFSDGTLNDVREQKVIKELRKIRWWEIVWGRPSAAGKDHMIYHMISLSKQVKPREHAEFDESNTYVLERFYTSAGNPVKEILLKLNLPDHRILKDGGEGT</sequence>